<reference evidence="15" key="1">
    <citation type="submission" date="2022-12" db="EMBL/GenBank/DDBJ databases">
        <title>Draft genome assemblies for two species of Escallonia (Escalloniales).</title>
        <authorList>
            <person name="Chanderbali A."/>
            <person name="Dervinis C."/>
            <person name="Anghel I."/>
            <person name="Soltis D."/>
            <person name="Soltis P."/>
            <person name="Zapata F."/>
        </authorList>
    </citation>
    <scope>NUCLEOTIDE SEQUENCE</scope>
    <source>
        <strain evidence="15">UCBG92.1500</strain>
        <tissue evidence="15">Leaf</tissue>
    </source>
</reference>
<evidence type="ECO:0000256" key="1">
    <source>
        <dbReference type="ARBA" id="ARBA00004123"/>
    </source>
</evidence>
<dbReference type="Pfam" id="PF16275">
    <property type="entry name" value="SF1-HH"/>
    <property type="match status" value="1"/>
</dbReference>
<keyword evidence="9 12" id="KW-0508">mRNA splicing</keyword>
<dbReference type="SMART" id="SM00360">
    <property type="entry name" value="RRM"/>
    <property type="match status" value="1"/>
</dbReference>
<dbReference type="SUPFAM" id="SSF57756">
    <property type="entry name" value="Retrovirus zinc finger-like domains"/>
    <property type="match status" value="1"/>
</dbReference>
<keyword evidence="7 12" id="KW-0862">Zinc</keyword>
<organism evidence="15 16">
    <name type="scientific">Escallonia rubra</name>
    <dbReference type="NCBI Taxonomy" id="112253"/>
    <lineage>
        <taxon>Eukaryota</taxon>
        <taxon>Viridiplantae</taxon>
        <taxon>Streptophyta</taxon>
        <taxon>Embryophyta</taxon>
        <taxon>Tracheophyta</taxon>
        <taxon>Spermatophyta</taxon>
        <taxon>Magnoliopsida</taxon>
        <taxon>eudicotyledons</taxon>
        <taxon>Gunneridae</taxon>
        <taxon>Pentapetalae</taxon>
        <taxon>asterids</taxon>
        <taxon>campanulids</taxon>
        <taxon>Escalloniales</taxon>
        <taxon>Escalloniaceae</taxon>
        <taxon>Escallonia</taxon>
    </lineage>
</organism>
<evidence type="ECO:0000256" key="10">
    <source>
        <dbReference type="ARBA" id="ARBA00023242"/>
    </source>
</evidence>
<keyword evidence="8 11" id="KW-0694">RNA-binding</keyword>
<feature type="region of interest" description="Disordered" evidence="13">
    <location>
        <begin position="98"/>
        <end position="118"/>
    </location>
</feature>
<proteinExistence type="inferred from homology"/>
<evidence type="ECO:0000256" key="12">
    <source>
        <dbReference type="RuleBase" id="RU367126"/>
    </source>
</evidence>
<dbReference type="InterPro" id="IPR036875">
    <property type="entry name" value="Znf_CCHC_sf"/>
</dbReference>
<dbReference type="Gene3D" id="4.10.60.10">
    <property type="entry name" value="Zinc finger, CCHC-type"/>
    <property type="match status" value="1"/>
</dbReference>
<dbReference type="SUPFAM" id="SSF54791">
    <property type="entry name" value="Eukaryotic type KH-domain (KH-domain type I)"/>
    <property type="match status" value="1"/>
</dbReference>
<comment type="caution">
    <text evidence="15">The sequence shown here is derived from an EMBL/GenBank/DDBJ whole genome shotgun (WGS) entry which is preliminary data.</text>
</comment>
<dbReference type="Gene3D" id="3.30.1370.10">
    <property type="entry name" value="K Homology domain, type 1"/>
    <property type="match status" value="1"/>
</dbReference>
<name>A0AA88UG01_9ASTE</name>
<dbReference type="InterPro" id="IPR035979">
    <property type="entry name" value="RBD_domain_sf"/>
</dbReference>
<dbReference type="PROSITE" id="PS50084">
    <property type="entry name" value="KH_TYPE_1"/>
    <property type="match status" value="1"/>
</dbReference>
<evidence type="ECO:0000256" key="3">
    <source>
        <dbReference type="ARBA" id="ARBA00022664"/>
    </source>
</evidence>
<keyword evidence="6 12" id="KW-0863">Zinc-finger</keyword>
<dbReference type="InterPro" id="IPR036612">
    <property type="entry name" value="KH_dom_type_1_sf"/>
</dbReference>
<protein>
    <recommendedName>
        <fullName evidence="12">Branchpoint-bridging protein</fullName>
    </recommendedName>
</protein>
<dbReference type="InterPro" id="IPR032570">
    <property type="entry name" value="SF1-HH"/>
</dbReference>
<feature type="compositionally biased region" description="Polar residues" evidence="13">
    <location>
        <begin position="327"/>
        <end position="344"/>
    </location>
</feature>
<dbReference type="PANTHER" id="PTHR11208:SF45">
    <property type="entry name" value="SPLICING FACTOR 1"/>
    <property type="match status" value="1"/>
</dbReference>
<dbReference type="GO" id="GO:0003729">
    <property type="term" value="F:mRNA binding"/>
    <property type="evidence" value="ECO:0007669"/>
    <property type="project" value="TreeGrafter"/>
</dbReference>
<feature type="domain" description="RRM" evidence="14">
    <location>
        <begin position="355"/>
        <end position="433"/>
    </location>
</feature>
<comment type="subcellular location">
    <subcellularLocation>
        <location evidence="1 12">Nucleus</location>
    </subcellularLocation>
</comment>
<evidence type="ECO:0000256" key="11">
    <source>
        <dbReference type="PROSITE-ProRule" id="PRU00176"/>
    </source>
</evidence>
<dbReference type="Proteomes" id="UP001187471">
    <property type="component" value="Unassembled WGS sequence"/>
</dbReference>
<dbReference type="Gene3D" id="3.30.70.330">
    <property type="match status" value="1"/>
</dbReference>
<dbReference type="GO" id="GO:0005737">
    <property type="term" value="C:cytoplasm"/>
    <property type="evidence" value="ECO:0007669"/>
    <property type="project" value="UniProtKB-ARBA"/>
</dbReference>
<dbReference type="InterPro" id="IPR000504">
    <property type="entry name" value="RRM_dom"/>
</dbReference>
<dbReference type="InterPro" id="IPR055256">
    <property type="entry name" value="KH_1_KHDC4/BBP-like"/>
</dbReference>
<dbReference type="GO" id="GO:0048024">
    <property type="term" value="P:regulation of mRNA splicing, via spliceosome"/>
    <property type="evidence" value="ECO:0007669"/>
    <property type="project" value="TreeGrafter"/>
</dbReference>
<dbReference type="Gene3D" id="6.10.140.1790">
    <property type="match status" value="1"/>
</dbReference>
<feature type="region of interest" description="Disordered" evidence="13">
    <location>
        <begin position="542"/>
        <end position="581"/>
    </location>
</feature>
<keyword evidence="16" id="KW-1185">Reference proteome</keyword>
<evidence type="ECO:0000256" key="13">
    <source>
        <dbReference type="SAM" id="MobiDB-lite"/>
    </source>
</evidence>
<evidence type="ECO:0000259" key="14">
    <source>
        <dbReference type="PROSITE" id="PS50102"/>
    </source>
</evidence>
<dbReference type="InterPro" id="IPR012677">
    <property type="entry name" value="Nucleotide-bd_a/b_plait_sf"/>
</dbReference>
<dbReference type="GO" id="GO:0000398">
    <property type="term" value="P:mRNA splicing, via spliceosome"/>
    <property type="evidence" value="ECO:0007669"/>
    <property type="project" value="UniProtKB-UniRule"/>
</dbReference>
<feature type="compositionally biased region" description="Basic and acidic residues" evidence="13">
    <location>
        <begin position="35"/>
        <end position="44"/>
    </location>
</feature>
<evidence type="ECO:0000256" key="7">
    <source>
        <dbReference type="ARBA" id="ARBA00022833"/>
    </source>
</evidence>
<evidence type="ECO:0000256" key="4">
    <source>
        <dbReference type="ARBA" id="ARBA00022723"/>
    </source>
</evidence>
<dbReference type="InterPro" id="IPR045071">
    <property type="entry name" value="BBP-like"/>
</dbReference>
<evidence type="ECO:0000256" key="8">
    <source>
        <dbReference type="ARBA" id="ARBA00022884"/>
    </source>
</evidence>
<dbReference type="PROSITE" id="PS50102">
    <property type="entry name" value="RRM"/>
    <property type="match status" value="1"/>
</dbReference>
<dbReference type="EMBL" id="JAVXUO010001345">
    <property type="protein sequence ID" value="KAK2983265.1"/>
    <property type="molecule type" value="Genomic_DNA"/>
</dbReference>
<sequence length="581" mass="63893">MLSRVDQYSSCEVLETVGNKKHGSLKPEPTVGTSERQRRSRWDQEVELDGETGEGNRKSKRRKSRWSSHDSQLKTHDPVILELNARLLEINGKLLRSEFHDDSPDGERSPSPEPECNNLGIRINTREVRCRKKLLCERSRIISKLIKEDPTFQKPPNRNPAKLVTSKLVKKLYIPVKEFPTYNFVGIILGPRGNTHKRMEKESGAKILLRGKGAVSKVADPSDSEDLHVCIEADNQESLNAAVAMVENLLIPRGEGENDHKRAQLQELAKLKGIYKGDSVCRLCKEHGHREYACPQSQSTFEALSCDRCGSISHSTSSCPSIASPPVSNSPSTSGLSFGSTPSTKNKHTKDLSDANLYVGYLPQSVDDSRLRELFSPFGKITEARLIKDRTTGLSKGYGFVKFESSVDAAAAVMRMNGYQMDGKMLAVRVAGRPQLPIPSQTSWMMPVAQVSAGVGHLAIPPVFQSQTSWIGLPESTMPVAQVARVATGVGLPSALSNSQLVTFDATSFPPPVTSSLNESKNAYPSLDLLAKFPGDPDYPGSEFQSYFAAPTSEPSSPFTFRQTLGRDPRPDSWATSQLPR</sequence>
<dbReference type="Pfam" id="PF22675">
    <property type="entry name" value="KH-I_KHDC4-BBP"/>
    <property type="match status" value="1"/>
</dbReference>
<dbReference type="InterPro" id="IPR001878">
    <property type="entry name" value="Znf_CCHC"/>
</dbReference>
<gene>
    <name evidence="15" type="ORF">RJ640_009279</name>
</gene>
<dbReference type="PANTHER" id="PTHR11208">
    <property type="entry name" value="RNA-BINDING PROTEIN RELATED"/>
    <property type="match status" value="1"/>
</dbReference>
<dbReference type="AlphaFoldDB" id="A0AA88UG01"/>
<comment type="similarity">
    <text evidence="2 12">Belongs to the BBP/SF1 family.</text>
</comment>
<dbReference type="CDD" id="cd02395">
    <property type="entry name" value="KH-I_BBP"/>
    <property type="match status" value="1"/>
</dbReference>
<feature type="compositionally biased region" description="Polar residues" evidence="13">
    <location>
        <begin position="553"/>
        <end position="563"/>
    </location>
</feature>
<dbReference type="GO" id="GO:0005681">
    <property type="term" value="C:spliceosomal complex"/>
    <property type="evidence" value="ECO:0007669"/>
    <property type="project" value="UniProtKB-KW"/>
</dbReference>
<evidence type="ECO:0000313" key="15">
    <source>
        <dbReference type="EMBL" id="KAK2983265.1"/>
    </source>
</evidence>
<keyword evidence="10 12" id="KW-0539">Nucleus</keyword>
<feature type="region of interest" description="Disordered" evidence="13">
    <location>
        <begin position="320"/>
        <end position="349"/>
    </location>
</feature>
<evidence type="ECO:0000256" key="9">
    <source>
        <dbReference type="ARBA" id="ARBA00023187"/>
    </source>
</evidence>
<evidence type="ECO:0000256" key="5">
    <source>
        <dbReference type="ARBA" id="ARBA00022737"/>
    </source>
</evidence>
<dbReference type="SMART" id="SM00322">
    <property type="entry name" value="KH"/>
    <property type="match status" value="1"/>
</dbReference>
<dbReference type="SMART" id="SM00343">
    <property type="entry name" value="ZnF_C2HC"/>
    <property type="match status" value="2"/>
</dbReference>
<dbReference type="GO" id="GO:0009967">
    <property type="term" value="P:positive regulation of signal transduction"/>
    <property type="evidence" value="ECO:0007669"/>
    <property type="project" value="UniProtKB-ARBA"/>
</dbReference>
<keyword evidence="5" id="KW-0677">Repeat</keyword>
<evidence type="ECO:0000256" key="6">
    <source>
        <dbReference type="ARBA" id="ARBA00022771"/>
    </source>
</evidence>
<dbReference type="FunFam" id="3.30.70.330:FF:000383">
    <property type="entry name" value="Sex lethal, isoform D"/>
    <property type="match status" value="1"/>
</dbReference>
<comment type="function">
    <text evidence="12">Necessary for the splicing of pre-mRNA. Has a role in the recognition of the branch site (5'-UACUAAC-3'), the pyrimidine tract and the 3'-splice site at the 3'-end of introns.</text>
</comment>
<feature type="compositionally biased region" description="Basic and acidic residues" evidence="13">
    <location>
        <begin position="98"/>
        <end position="110"/>
    </location>
</feature>
<evidence type="ECO:0000256" key="2">
    <source>
        <dbReference type="ARBA" id="ARBA00010382"/>
    </source>
</evidence>
<dbReference type="InterPro" id="IPR004087">
    <property type="entry name" value="KH_dom"/>
</dbReference>
<dbReference type="GO" id="GO:0008270">
    <property type="term" value="F:zinc ion binding"/>
    <property type="evidence" value="ECO:0007669"/>
    <property type="project" value="UniProtKB-UniRule"/>
</dbReference>
<keyword evidence="12" id="KW-0747">Spliceosome</keyword>
<accession>A0AA88UG01</accession>
<feature type="region of interest" description="Disordered" evidence="13">
    <location>
        <begin position="18"/>
        <end position="73"/>
    </location>
</feature>
<dbReference type="InterPro" id="IPR047086">
    <property type="entry name" value="SF1-HH_sf"/>
</dbReference>
<dbReference type="GO" id="GO:0010629">
    <property type="term" value="P:negative regulation of gene expression"/>
    <property type="evidence" value="ECO:0007669"/>
    <property type="project" value="UniProtKB-ARBA"/>
</dbReference>
<keyword evidence="4 12" id="KW-0479">Metal-binding</keyword>
<dbReference type="SUPFAM" id="SSF54928">
    <property type="entry name" value="RNA-binding domain, RBD"/>
    <property type="match status" value="1"/>
</dbReference>
<dbReference type="GO" id="GO:0045131">
    <property type="term" value="F:pre-mRNA branch point binding"/>
    <property type="evidence" value="ECO:0007669"/>
    <property type="project" value="UniProtKB-UniRule"/>
</dbReference>
<dbReference type="Pfam" id="PF00076">
    <property type="entry name" value="RRM_1"/>
    <property type="match status" value="1"/>
</dbReference>
<evidence type="ECO:0000313" key="16">
    <source>
        <dbReference type="Proteomes" id="UP001187471"/>
    </source>
</evidence>
<keyword evidence="3 12" id="KW-0507">mRNA processing</keyword>